<protein>
    <submittedName>
        <fullName evidence="1">Uncharacterized protein</fullName>
    </submittedName>
</protein>
<reference evidence="1 2" key="1">
    <citation type="submission" date="2018-09" db="EMBL/GenBank/DDBJ databases">
        <title>Cohnella cavernae sp. nov., isolated from a karst cave.</title>
        <authorList>
            <person name="Zhu H."/>
        </authorList>
    </citation>
    <scope>NUCLEOTIDE SEQUENCE [LARGE SCALE GENOMIC DNA]</scope>
    <source>
        <strain evidence="1 2">K2E09-144</strain>
    </source>
</reference>
<gene>
    <name evidence="1" type="ORF">D3H35_18605</name>
</gene>
<proteinExistence type="predicted"/>
<dbReference type="Proteomes" id="UP000266340">
    <property type="component" value="Unassembled WGS sequence"/>
</dbReference>
<evidence type="ECO:0000313" key="2">
    <source>
        <dbReference type="Proteomes" id="UP000266340"/>
    </source>
</evidence>
<dbReference type="AlphaFoldDB" id="A0A398CKK1"/>
<organism evidence="1 2">
    <name type="scientific">Cohnella faecalis</name>
    <dbReference type="NCBI Taxonomy" id="2315694"/>
    <lineage>
        <taxon>Bacteria</taxon>
        <taxon>Bacillati</taxon>
        <taxon>Bacillota</taxon>
        <taxon>Bacilli</taxon>
        <taxon>Bacillales</taxon>
        <taxon>Paenibacillaceae</taxon>
        <taxon>Cohnella</taxon>
    </lineage>
</organism>
<accession>A0A398CKK1</accession>
<dbReference type="EMBL" id="QXJM01000039">
    <property type="protein sequence ID" value="RIE02672.1"/>
    <property type="molecule type" value="Genomic_DNA"/>
</dbReference>
<keyword evidence="2" id="KW-1185">Reference proteome</keyword>
<name>A0A398CKK1_9BACL</name>
<evidence type="ECO:0000313" key="1">
    <source>
        <dbReference type="EMBL" id="RIE02672.1"/>
    </source>
</evidence>
<comment type="caution">
    <text evidence="1">The sequence shown here is derived from an EMBL/GenBank/DDBJ whole genome shotgun (WGS) entry which is preliminary data.</text>
</comment>
<sequence length="100" mass="11901">MKGELVGMDKQIQEWIFQYRLAERAIQGIDSEKQPERHALLKQRMEEAELQLTERGTETIRFMGKQLLRYAAALHETFEHRDSPEEIRRIVEQAFSREEA</sequence>